<accession>A0A7W4ZAQ6</accession>
<dbReference type="RefSeq" id="WP_183462884.1">
    <property type="nucleotide sequence ID" value="NZ_JACHWZ010000023.1"/>
</dbReference>
<dbReference type="EMBL" id="JACHWZ010000023">
    <property type="protein sequence ID" value="MBB3063042.1"/>
    <property type="molecule type" value="Genomic_DNA"/>
</dbReference>
<sequence length="207" mass="23620">MKLSAIREGDWRRLLVDTLVVLIGVLAALVLNNIREDMVAERAARIATERLLQEVAGNAESLQDAREVMERRLSLFRELREDLPAGKSMNDLLPRFHGYWFVDLNSASWEYLSRSALADSVDPELLQDAFDLYSVNKHFDSLSSQIQDFVYSEIFVSPDKIHVAMNVSEAIMRQQLRWAEHMVPEYEKFLARYSGETGEGGAKVALK</sequence>
<dbReference type="AlphaFoldDB" id="A0A7W4ZAQ6"/>
<comment type="caution">
    <text evidence="2">The sequence shown here is derived from an EMBL/GenBank/DDBJ whole genome shotgun (WGS) entry which is preliminary data.</text>
</comment>
<organism evidence="2 3">
    <name type="scientific">Microbulbifer rhizosphaerae</name>
    <dbReference type="NCBI Taxonomy" id="1562603"/>
    <lineage>
        <taxon>Bacteria</taxon>
        <taxon>Pseudomonadati</taxon>
        <taxon>Pseudomonadota</taxon>
        <taxon>Gammaproteobacteria</taxon>
        <taxon>Cellvibrionales</taxon>
        <taxon>Microbulbiferaceae</taxon>
        <taxon>Microbulbifer</taxon>
    </lineage>
</organism>
<keyword evidence="1" id="KW-0472">Membrane</keyword>
<name>A0A7W4ZAQ6_9GAMM</name>
<proteinExistence type="predicted"/>
<dbReference type="Proteomes" id="UP000535937">
    <property type="component" value="Unassembled WGS sequence"/>
</dbReference>
<keyword evidence="1" id="KW-1133">Transmembrane helix</keyword>
<evidence type="ECO:0000256" key="1">
    <source>
        <dbReference type="SAM" id="Phobius"/>
    </source>
</evidence>
<gene>
    <name evidence="2" type="ORF">FHS09_003894</name>
</gene>
<keyword evidence="3" id="KW-1185">Reference proteome</keyword>
<evidence type="ECO:0000313" key="2">
    <source>
        <dbReference type="EMBL" id="MBB3063042.1"/>
    </source>
</evidence>
<feature type="transmembrane region" description="Helical" evidence="1">
    <location>
        <begin position="12"/>
        <end position="31"/>
    </location>
</feature>
<protein>
    <submittedName>
        <fullName evidence="2">Uncharacterized protein</fullName>
    </submittedName>
</protein>
<keyword evidence="1" id="KW-0812">Transmembrane</keyword>
<evidence type="ECO:0000313" key="3">
    <source>
        <dbReference type="Proteomes" id="UP000535937"/>
    </source>
</evidence>
<reference evidence="2 3" key="1">
    <citation type="submission" date="2020-08" db="EMBL/GenBank/DDBJ databases">
        <title>Genomic Encyclopedia of Type Strains, Phase III (KMG-III): the genomes of soil and plant-associated and newly described type strains.</title>
        <authorList>
            <person name="Whitman W."/>
        </authorList>
    </citation>
    <scope>NUCLEOTIDE SEQUENCE [LARGE SCALE GENOMIC DNA]</scope>
    <source>
        <strain evidence="2 3">CECT 8799</strain>
    </source>
</reference>